<feature type="DNA-binding region" description="Homeobox" evidence="6">
    <location>
        <begin position="157"/>
        <end position="219"/>
    </location>
</feature>
<dbReference type="InterPro" id="IPR009057">
    <property type="entry name" value="Homeodomain-like_sf"/>
</dbReference>
<protein>
    <submittedName>
        <fullName evidence="9">Cinnamoyl-CoA reductase 1</fullName>
    </submittedName>
</protein>
<dbReference type="Pfam" id="PF05920">
    <property type="entry name" value="Homeobox_KN"/>
    <property type="match status" value="1"/>
</dbReference>
<dbReference type="PROSITE" id="PS00027">
    <property type="entry name" value="HOMEOBOX_1"/>
    <property type="match status" value="1"/>
</dbReference>
<comment type="subcellular location">
    <subcellularLocation>
        <location evidence="1 6">Nucleus</location>
    </subcellularLocation>
</comment>
<dbReference type="Gene3D" id="1.10.10.60">
    <property type="entry name" value="Homeodomain-like"/>
    <property type="match status" value="1"/>
</dbReference>
<dbReference type="PANTHER" id="PTHR11211">
    <property type="entry name" value="IROQUOIS-CLASS HOMEODOMAIN PROTEIN IRX"/>
    <property type="match status" value="1"/>
</dbReference>
<keyword evidence="5 6" id="KW-0539">Nucleus</keyword>
<dbReference type="CDD" id="cd00086">
    <property type="entry name" value="homeodomain"/>
    <property type="match status" value="1"/>
</dbReference>
<keyword evidence="3 6" id="KW-0238">DNA-binding</keyword>
<evidence type="ECO:0000259" key="8">
    <source>
        <dbReference type="PROSITE" id="PS50071"/>
    </source>
</evidence>
<comment type="similarity">
    <text evidence="2">Belongs to the TALE/IRO homeobox family.</text>
</comment>
<dbReference type="PANTHER" id="PTHR11211:SF16">
    <property type="entry name" value="IROQUOIS-CLASS HOMEODOMAIN PROTEIN IRX-4"/>
    <property type="match status" value="1"/>
</dbReference>
<dbReference type="PROSITE" id="PS50071">
    <property type="entry name" value="HOMEOBOX_2"/>
    <property type="match status" value="1"/>
</dbReference>
<dbReference type="InterPro" id="IPR008422">
    <property type="entry name" value="KN_HD"/>
</dbReference>
<dbReference type="Proteomes" id="UP001434883">
    <property type="component" value="Unassembled WGS sequence"/>
</dbReference>
<evidence type="ECO:0000256" key="1">
    <source>
        <dbReference type="ARBA" id="ARBA00004123"/>
    </source>
</evidence>
<evidence type="ECO:0000256" key="2">
    <source>
        <dbReference type="ARBA" id="ARBA00008446"/>
    </source>
</evidence>
<feature type="domain" description="Homeobox" evidence="8">
    <location>
        <begin position="155"/>
        <end position="218"/>
    </location>
</feature>
<comment type="caution">
    <text evidence="9">The sequence shown here is derived from an EMBL/GenBank/DDBJ whole genome shotgun (WGS) entry which is preliminary data.</text>
</comment>
<evidence type="ECO:0000256" key="5">
    <source>
        <dbReference type="ARBA" id="ARBA00023242"/>
    </source>
</evidence>
<dbReference type="InterPro" id="IPR017970">
    <property type="entry name" value="Homeobox_CS"/>
</dbReference>
<proteinExistence type="inferred from homology"/>
<organism evidence="9 10">
    <name type="scientific">Xenoophorus captivus</name>
    <dbReference type="NCBI Taxonomy" id="1517983"/>
    <lineage>
        <taxon>Eukaryota</taxon>
        <taxon>Metazoa</taxon>
        <taxon>Chordata</taxon>
        <taxon>Craniata</taxon>
        <taxon>Vertebrata</taxon>
        <taxon>Euteleostomi</taxon>
        <taxon>Actinopterygii</taxon>
        <taxon>Neopterygii</taxon>
        <taxon>Teleostei</taxon>
        <taxon>Neoteleostei</taxon>
        <taxon>Acanthomorphata</taxon>
        <taxon>Ovalentaria</taxon>
        <taxon>Atherinomorphae</taxon>
        <taxon>Cyprinodontiformes</taxon>
        <taxon>Goodeidae</taxon>
        <taxon>Xenoophorus</taxon>
    </lineage>
</organism>
<evidence type="ECO:0000313" key="10">
    <source>
        <dbReference type="Proteomes" id="UP001434883"/>
    </source>
</evidence>
<dbReference type="SMART" id="SM00389">
    <property type="entry name" value="HOX"/>
    <property type="match status" value="1"/>
</dbReference>
<feature type="region of interest" description="Disordered" evidence="7">
    <location>
        <begin position="218"/>
        <end position="255"/>
    </location>
</feature>
<reference evidence="9 10" key="1">
    <citation type="submission" date="2021-06" db="EMBL/GenBank/DDBJ databases">
        <authorList>
            <person name="Palmer J.M."/>
        </authorList>
    </citation>
    <scope>NUCLEOTIDE SEQUENCE [LARGE SCALE GENOMIC DNA]</scope>
    <source>
        <strain evidence="9 10">XC_2019</strain>
        <tissue evidence="9">Muscle</tissue>
    </source>
</reference>
<dbReference type="EMBL" id="JAHRIN010005185">
    <property type="protein sequence ID" value="MEQ2193069.1"/>
    <property type="molecule type" value="Genomic_DNA"/>
</dbReference>
<gene>
    <name evidence="9" type="primary">IRX4</name>
    <name evidence="9" type="ORF">XENOCAPTIV_022987</name>
</gene>
<evidence type="ECO:0000256" key="7">
    <source>
        <dbReference type="SAM" id="MobiDB-lite"/>
    </source>
</evidence>
<keyword evidence="4 6" id="KW-0371">Homeobox</keyword>
<evidence type="ECO:0000256" key="3">
    <source>
        <dbReference type="ARBA" id="ARBA00023125"/>
    </source>
</evidence>
<accession>A0ABV0QB66</accession>
<dbReference type="SUPFAM" id="SSF46689">
    <property type="entry name" value="Homeodomain-like"/>
    <property type="match status" value="1"/>
</dbReference>
<evidence type="ECO:0000256" key="6">
    <source>
        <dbReference type="PROSITE-ProRule" id="PRU00108"/>
    </source>
</evidence>
<dbReference type="InterPro" id="IPR001356">
    <property type="entry name" value="HD"/>
</dbReference>
<name>A0ABV0QB66_9TELE</name>
<evidence type="ECO:0000256" key="4">
    <source>
        <dbReference type="ARBA" id="ARBA00023155"/>
    </source>
</evidence>
<keyword evidence="10" id="KW-1185">Reference proteome</keyword>
<evidence type="ECO:0000313" key="9">
    <source>
        <dbReference type="EMBL" id="MEQ2193069.1"/>
    </source>
</evidence>
<sequence length="255" mass="28145">MSYPQFGYPYSSAPQFLMTTNSLSTCCESTGRSIADSGVAASGQTPVYCPVYESRLLATARHELSSAAALGVYGTPYTGSQGYGNYVTYGTDASAFYSLGTFDTKDAAASAHAGITQATAYYPYDPTLGQYQYDSIYSLNPGFPCISLIHRYGSMDGGTRRKNATRETTSTLKAWLQEHRKNPYPTKGEKIMLAIITKMTLTQVSTWFANARRRLKKENKMTWPPRNKGSEEKRYDEDEEGSQEGQIKSENTDDG</sequence>